<evidence type="ECO:0000313" key="9">
    <source>
        <dbReference type="EMBL" id="BBY27077.1"/>
    </source>
</evidence>
<comment type="similarity">
    <text evidence="1">Belongs to the LysR transcriptional regulatory family.</text>
</comment>
<evidence type="ECO:0000256" key="5">
    <source>
        <dbReference type="ARBA" id="ARBA00023163"/>
    </source>
</evidence>
<dbReference type="Pfam" id="PF00126">
    <property type="entry name" value="HTH_1"/>
    <property type="match status" value="1"/>
</dbReference>
<gene>
    <name evidence="9" type="ORF">MSEDJ_11730</name>
</gene>
<dbReference type="FunFam" id="1.10.10.10:FF:000001">
    <property type="entry name" value="LysR family transcriptional regulator"/>
    <property type="match status" value="1"/>
</dbReference>
<evidence type="ECO:0000256" key="2">
    <source>
        <dbReference type="ARBA" id="ARBA00023015"/>
    </source>
</evidence>
<dbReference type="GO" id="GO:0003700">
    <property type="term" value="F:DNA-binding transcription factor activity"/>
    <property type="evidence" value="ECO:0007669"/>
    <property type="project" value="InterPro"/>
</dbReference>
<evidence type="ECO:0000256" key="3">
    <source>
        <dbReference type="ARBA" id="ARBA00023125"/>
    </source>
</evidence>
<name>A0A7I7QM53_9MYCO</name>
<evidence type="ECO:0000256" key="7">
    <source>
        <dbReference type="ARBA" id="ARBA00056658"/>
    </source>
</evidence>
<dbReference type="InterPro" id="IPR036390">
    <property type="entry name" value="WH_DNA-bd_sf"/>
</dbReference>
<dbReference type="Pfam" id="PF03466">
    <property type="entry name" value="LysR_substrate"/>
    <property type="match status" value="1"/>
</dbReference>
<evidence type="ECO:0000313" key="10">
    <source>
        <dbReference type="Proteomes" id="UP000467193"/>
    </source>
</evidence>
<keyword evidence="2" id="KW-0805">Transcription regulation</keyword>
<dbReference type="InterPro" id="IPR000847">
    <property type="entry name" value="LysR_HTH_N"/>
</dbReference>
<evidence type="ECO:0000256" key="6">
    <source>
        <dbReference type="ARBA" id="ARBA00040885"/>
    </source>
</evidence>
<dbReference type="PROSITE" id="PS50931">
    <property type="entry name" value="HTH_LYSR"/>
    <property type="match status" value="1"/>
</dbReference>
<dbReference type="Proteomes" id="UP000467193">
    <property type="component" value="Chromosome"/>
</dbReference>
<feature type="domain" description="HTH lysR-type" evidence="8">
    <location>
        <begin position="4"/>
        <end position="61"/>
    </location>
</feature>
<evidence type="ECO:0000256" key="1">
    <source>
        <dbReference type="ARBA" id="ARBA00009437"/>
    </source>
</evidence>
<keyword evidence="4" id="KW-0010">Activator</keyword>
<dbReference type="Gene3D" id="1.10.10.10">
    <property type="entry name" value="Winged helix-like DNA-binding domain superfamily/Winged helix DNA-binding domain"/>
    <property type="match status" value="1"/>
</dbReference>
<evidence type="ECO:0000259" key="8">
    <source>
        <dbReference type="PROSITE" id="PS50931"/>
    </source>
</evidence>
<comment type="function">
    <text evidence="7">Required for the induction the katG gene for catalase. Involved in the response to hydrogen peroxide.</text>
</comment>
<dbReference type="GO" id="GO:0032993">
    <property type="term" value="C:protein-DNA complex"/>
    <property type="evidence" value="ECO:0007669"/>
    <property type="project" value="TreeGrafter"/>
</dbReference>
<dbReference type="InterPro" id="IPR005119">
    <property type="entry name" value="LysR_subst-bd"/>
</dbReference>
<keyword evidence="10" id="KW-1185">Reference proteome</keyword>
<dbReference type="SUPFAM" id="SSF46785">
    <property type="entry name" value="Winged helix' DNA-binding domain"/>
    <property type="match status" value="1"/>
</dbReference>
<dbReference type="InterPro" id="IPR036388">
    <property type="entry name" value="WH-like_DNA-bd_sf"/>
</dbReference>
<dbReference type="GO" id="GO:0003677">
    <property type="term" value="F:DNA binding"/>
    <property type="evidence" value="ECO:0007669"/>
    <property type="project" value="UniProtKB-KW"/>
</dbReference>
<dbReference type="CDD" id="cd05466">
    <property type="entry name" value="PBP2_LTTR_substrate"/>
    <property type="match status" value="1"/>
</dbReference>
<dbReference type="AlphaFoldDB" id="A0A7I7QM53"/>
<organism evidence="9 10">
    <name type="scientific">Mycolicibacterium sediminis</name>
    <dbReference type="NCBI Taxonomy" id="1286180"/>
    <lineage>
        <taxon>Bacteria</taxon>
        <taxon>Bacillati</taxon>
        <taxon>Actinomycetota</taxon>
        <taxon>Actinomycetes</taxon>
        <taxon>Mycobacteriales</taxon>
        <taxon>Mycobacteriaceae</taxon>
        <taxon>Mycolicibacterium</taxon>
    </lineage>
</organism>
<accession>A0A7I7QM53</accession>
<dbReference type="SUPFAM" id="SSF53850">
    <property type="entry name" value="Periplasmic binding protein-like II"/>
    <property type="match status" value="1"/>
</dbReference>
<evidence type="ECO:0000256" key="4">
    <source>
        <dbReference type="ARBA" id="ARBA00023159"/>
    </source>
</evidence>
<reference evidence="9 10" key="1">
    <citation type="journal article" date="2019" name="Emerg. Microbes Infect.">
        <title>Comprehensive subspecies identification of 175 nontuberculous mycobacteria species based on 7547 genomic profiles.</title>
        <authorList>
            <person name="Matsumoto Y."/>
            <person name="Kinjo T."/>
            <person name="Motooka D."/>
            <person name="Nabeya D."/>
            <person name="Jung N."/>
            <person name="Uechi K."/>
            <person name="Horii T."/>
            <person name="Iida T."/>
            <person name="Fujita J."/>
            <person name="Nakamura S."/>
        </authorList>
    </citation>
    <scope>NUCLEOTIDE SEQUENCE [LARGE SCALE GENOMIC DNA]</scope>
    <source>
        <strain evidence="9 10">JCM 17899</strain>
    </source>
</reference>
<keyword evidence="5" id="KW-0804">Transcription</keyword>
<proteinExistence type="inferred from homology"/>
<dbReference type="PANTHER" id="PTHR30346:SF9">
    <property type="entry name" value="LYSR FAMILY TRANSCRIPTIONAL REGULATOR"/>
    <property type="match status" value="1"/>
</dbReference>
<dbReference type="KEGG" id="msei:MSEDJ_11730"/>
<keyword evidence="3" id="KW-0238">DNA-binding</keyword>
<dbReference type="Gene3D" id="3.40.190.290">
    <property type="match status" value="1"/>
</dbReference>
<dbReference type="EMBL" id="AP022588">
    <property type="protein sequence ID" value="BBY27077.1"/>
    <property type="molecule type" value="Genomic_DNA"/>
</dbReference>
<dbReference type="PRINTS" id="PR00039">
    <property type="entry name" value="HTHLYSR"/>
</dbReference>
<protein>
    <recommendedName>
        <fullName evidence="6">Probable hydrogen peroxide-inducible genes activator</fullName>
    </recommendedName>
</protein>
<dbReference type="PANTHER" id="PTHR30346">
    <property type="entry name" value="TRANSCRIPTIONAL DUAL REGULATOR HCAR-RELATED"/>
    <property type="match status" value="1"/>
</dbReference>
<sequence length="309" mass="33288">MSVMELRTLEYFVAVADEGSFTRAAQRCFITQPSISAQIQGLERELGEALFDRTQRTTALTDAGQVLLPYARRCIQAADDAKAEFSARAGLLRGEFRIGTGGGVEHTTTPVLLGELRQKHPGIDVVVSEAPSKPLLDMVLQNQLHAAVIARPPDPLPASISTSRLFVDQIVAAFDPTAYPLGDTDPLELCQLAQHPIITYPRTSALRASIDRVASAADTEVLVSCAANDVRLQVSFAQQGLGVALSARCDPALIGSGLTIRQITPQIDFEKMLIWRNDIPASAPLRAFLALWNAAMNVDEALSADLTLS</sequence>